<evidence type="ECO:0000256" key="5">
    <source>
        <dbReference type="ARBA" id="ARBA00020180"/>
    </source>
</evidence>
<protein>
    <recommendedName>
        <fullName evidence="5 12">Insulin</fullName>
    </recommendedName>
</protein>
<dbReference type="PANTHER" id="PTHR11454:SF9">
    <property type="entry name" value="INSULIN"/>
    <property type="match status" value="1"/>
</dbReference>
<accession>A0A8C1HHT9</accession>
<keyword evidence="6 12" id="KW-0964">Secreted</keyword>
<dbReference type="PRINTS" id="PR00276">
    <property type="entry name" value="INSULINFAMLY"/>
</dbReference>
<dbReference type="GO" id="GO:0006006">
    <property type="term" value="P:glucose metabolic process"/>
    <property type="evidence" value="ECO:0007669"/>
    <property type="project" value="UniProtKB-UniRule"/>
</dbReference>
<dbReference type="Pfam" id="PF00049">
    <property type="entry name" value="Insulin"/>
    <property type="match status" value="1"/>
</dbReference>
<dbReference type="FunFam" id="1.10.100.10:FF:000003">
    <property type="entry name" value="Insulin"/>
    <property type="match status" value="1"/>
</dbReference>
<dbReference type="SMART" id="SM00078">
    <property type="entry name" value="IlGF"/>
    <property type="match status" value="1"/>
</dbReference>
<keyword evidence="9 12" id="KW-0372">Hormone</keyword>
<dbReference type="InterPro" id="IPR022352">
    <property type="entry name" value="Ins/IGF/rlx"/>
</dbReference>
<keyword evidence="13" id="KW-0472">Membrane</keyword>
<dbReference type="InterPro" id="IPR004825">
    <property type="entry name" value="Insulin"/>
</dbReference>
<dbReference type="GO" id="GO:0005179">
    <property type="term" value="F:hormone activity"/>
    <property type="evidence" value="ECO:0007669"/>
    <property type="project" value="UniProtKB-KW"/>
</dbReference>
<dbReference type="PRINTS" id="PR00277">
    <property type="entry name" value="INSULIN"/>
</dbReference>
<feature type="transmembrane region" description="Helical" evidence="13">
    <location>
        <begin position="47"/>
        <end position="70"/>
    </location>
</feature>
<dbReference type="SUPFAM" id="SSF56994">
    <property type="entry name" value="Insulin-like"/>
    <property type="match status" value="1"/>
</dbReference>
<evidence type="ECO:0000256" key="13">
    <source>
        <dbReference type="SAM" id="Phobius"/>
    </source>
</evidence>
<dbReference type="GeneTree" id="ENSGT00940000164327"/>
<evidence type="ECO:0000256" key="3">
    <source>
        <dbReference type="ARBA" id="ARBA00009034"/>
    </source>
</evidence>
<evidence type="ECO:0000256" key="8">
    <source>
        <dbReference type="ARBA" id="ARBA00022685"/>
    </source>
</evidence>
<dbReference type="Gene3D" id="1.10.100.10">
    <property type="entry name" value="Insulin-like"/>
    <property type="match status" value="1"/>
</dbReference>
<evidence type="ECO:0000256" key="7">
    <source>
        <dbReference type="ARBA" id="ARBA00022526"/>
    </source>
</evidence>
<dbReference type="GO" id="GO:0005615">
    <property type="term" value="C:extracellular space"/>
    <property type="evidence" value="ECO:0007669"/>
    <property type="project" value="TreeGrafter"/>
</dbReference>
<dbReference type="Proteomes" id="UP001108240">
    <property type="component" value="Unplaced"/>
</dbReference>
<evidence type="ECO:0000256" key="2">
    <source>
        <dbReference type="ARBA" id="ARBA00004613"/>
    </source>
</evidence>
<keyword evidence="13" id="KW-0812">Transmembrane</keyword>
<keyword evidence="16" id="KW-1185">Reference proteome</keyword>
<evidence type="ECO:0000313" key="15">
    <source>
        <dbReference type="Ensembl" id="ENSCCRP00000051596.2"/>
    </source>
</evidence>
<evidence type="ECO:0000256" key="6">
    <source>
        <dbReference type="ARBA" id="ARBA00022525"/>
    </source>
</evidence>
<evidence type="ECO:0000259" key="14">
    <source>
        <dbReference type="SMART" id="SM00078"/>
    </source>
</evidence>
<keyword evidence="7 12" id="KW-0313">Glucose metabolism</keyword>
<comment type="similarity">
    <text evidence="3 12">Belongs to the insulin family.</text>
</comment>
<dbReference type="AlphaFoldDB" id="A0A8C1HHT9"/>
<name>A0A8C1HHT9_CYPCA</name>
<evidence type="ECO:0000256" key="11">
    <source>
        <dbReference type="ARBA" id="ARBA00023277"/>
    </source>
</evidence>
<evidence type="ECO:0000256" key="4">
    <source>
        <dbReference type="ARBA" id="ARBA00011207"/>
    </source>
</evidence>
<keyword evidence="8" id="KW-0165">Cleavage on pair of basic residues</keyword>
<keyword evidence="11 12" id="KW-0119">Carbohydrate metabolism</keyword>
<keyword evidence="10" id="KW-1015">Disulfide bond</keyword>
<feature type="domain" description="Insulin-like" evidence="14">
    <location>
        <begin position="79"/>
        <end position="158"/>
    </location>
</feature>
<comment type="subunit">
    <text evidence="4 12">Heterodimer of a B chain and an A chain linked by two disulfide bonds.</text>
</comment>
<dbReference type="PANTHER" id="PTHR11454">
    <property type="entry name" value="INSULIN/INSULIN GROWTH FACTOR"/>
    <property type="match status" value="1"/>
</dbReference>
<comment type="subcellular location">
    <subcellularLocation>
        <location evidence="2 12">Secreted</location>
    </subcellularLocation>
</comment>
<dbReference type="InterPro" id="IPR036438">
    <property type="entry name" value="Insulin-like_sf"/>
</dbReference>
<evidence type="ECO:0000313" key="16">
    <source>
        <dbReference type="Proteomes" id="UP001108240"/>
    </source>
</evidence>
<evidence type="ECO:0000256" key="10">
    <source>
        <dbReference type="ARBA" id="ARBA00023157"/>
    </source>
</evidence>
<dbReference type="PROSITE" id="PS00262">
    <property type="entry name" value="INSULIN"/>
    <property type="match status" value="1"/>
</dbReference>
<proteinExistence type="inferred from homology"/>
<dbReference type="InterPro" id="IPR022353">
    <property type="entry name" value="Insulin_CS"/>
</dbReference>
<reference evidence="15" key="1">
    <citation type="submission" date="2025-08" db="UniProtKB">
        <authorList>
            <consortium name="Ensembl"/>
        </authorList>
    </citation>
    <scope>IDENTIFICATION</scope>
</reference>
<dbReference type="InterPro" id="IPR016179">
    <property type="entry name" value="Insulin-like"/>
</dbReference>
<organism evidence="15 16">
    <name type="scientific">Cyprinus carpio carpio</name>
    <dbReference type="NCBI Taxonomy" id="630221"/>
    <lineage>
        <taxon>Eukaryota</taxon>
        <taxon>Metazoa</taxon>
        <taxon>Chordata</taxon>
        <taxon>Craniata</taxon>
        <taxon>Vertebrata</taxon>
        <taxon>Euteleostomi</taxon>
        <taxon>Actinopterygii</taxon>
        <taxon>Neopterygii</taxon>
        <taxon>Teleostei</taxon>
        <taxon>Ostariophysi</taxon>
        <taxon>Cypriniformes</taxon>
        <taxon>Cyprinidae</taxon>
        <taxon>Cyprininae</taxon>
        <taxon>Cyprinus</taxon>
    </lineage>
</organism>
<dbReference type="CDD" id="cd04367">
    <property type="entry name" value="IlGF_insulin_like"/>
    <property type="match status" value="1"/>
</dbReference>
<sequence length="162" mass="17897">MHKESCHCTGTFVFPLMPSRARAGNGKLYKQHDSSQSRPLLIDCAHPGTLLPIMVLLLQAAAIILLLASLPGSLSTPSQHLCGSNLVDALYLVCGPRGFFYSSRSRRDLETLLALLSNLADYEVAEADPLKQVMKMKRGIVERCCHRPCTIYQLEDYCSQTS</sequence>
<comment type="function">
    <text evidence="1 12">Insulin decreases blood glucose concentration. It increases cell permeability to monosaccharides, amino acids and fatty acids. It accelerates glycolysis, the pentose phosphate cycle, and glycogen synthesis in liver.</text>
</comment>
<evidence type="ECO:0000256" key="9">
    <source>
        <dbReference type="ARBA" id="ARBA00022702"/>
    </source>
</evidence>
<evidence type="ECO:0000256" key="1">
    <source>
        <dbReference type="ARBA" id="ARBA00002985"/>
    </source>
</evidence>
<keyword evidence="13" id="KW-1133">Transmembrane helix</keyword>
<evidence type="ECO:0000256" key="12">
    <source>
        <dbReference type="RuleBase" id="RU000406"/>
    </source>
</evidence>
<dbReference type="Ensembl" id="ENSCCRT00000055914.2">
    <property type="protein sequence ID" value="ENSCCRP00000051596.2"/>
    <property type="gene ID" value="ENSCCRG00000027564.2"/>
</dbReference>
<reference evidence="15" key="2">
    <citation type="submission" date="2025-09" db="UniProtKB">
        <authorList>
            <consortium name="Ensembl"/>
        </authorList>
    </citation>
    <scope>IDENTIFICATION</scope>
</reference>